<dbReference type="GO" id="GO:0016020">
    <property type="term" value="C:membrane"/>
    <property type="evidence" value="ECO:0007669"/>
    <property type="project" value="GOC"/>
</dbReference>
<evidence type="ECO:0000259" key="5">
    <source>
        <dbReference type="Pfam" id="PF02055"/>
    </source>
</evidence>
<feature type="domain" description="Glycosyl hydrolase family 30 beta sandwich" evidence="6">
    <location>
        <begin position="415"/>
        <end position="474"/>
    </location>
</feature>
<dbReference type="SUPFAM" id="SSF51445">
    <property type="entry name" value="(Trans)glycosidases"/>
    <property type="match status" value="1"/>
</dbReference>
<dbReference type="PANTHER" id="PTHR11069">
    <property type="entry name" value="GLUCOSYLCERAMIDASE"/>
    <property type="match status" value="1"/>
</dbReference>
<evidence type="ECO:0000313" key="7">
    <source>
        <dbReference type="EMBL" id="EJP72353.1"/>
    </source>
</evidence>
<dbReference type="Gene3D" id="2.60.40.1180">
    <property type="entry name" value="Golgi alpha-mannosidase II"/>
    <property type="match status" value="1"/>
</dbReference>
<evidence type="ECO:0000256" key="3">
    <source>
        <dbReference type="ARBA" id="ARBA00022801"/>
    </source>
</evidence>
<name>J5KA79_9GAMM</name>
<keyword evidence="3 4" id="KW-0378">Hydrolase</keyword>
<feature type="domain" description="Glycosyl hydrolase family 30 TIM-barrel" evidence="5">
    <location>
        <begin position="51"/>
        <end position="412"/>
    </location>
</feature>
<dbReference type="GO" id="GO:0004348">
    <property type="term" value="F:glucosylceramidase activity"/>
    <property type="evidence" value="ECO:0007669"/>
    <property type="project" value="InterPro"/>
</dbReference>
<evidence type="ECO:0000256" key="4">
    <source>
        <dbReference type="RuleBase" id="RU361188"/>
    </source>
</evidence>
<dbReference type="PANTHER" id="PTHR11069:SF23">
    <property type="entry name" value="LYSOSOMAL ACID GLUCOSYLCERAMIDASE"/>
    <property type="match status" value="1"/>
</dbReference>
<dbReference type="InterPro" id="IPR001139">
    <property type="entry name" value="Glyco_hydro_30"/>
</dbReference>
<sequence>MSFKTSELSDVEVYETSRSGNRLSKLNLKNNTEANNIPTISLQPNIQFQEILGFGGAFTQASAYLYKQLSPKNQSMIMQDYFGEEGSNYSFTRTHMGSCDFSTENYSYSEVPNDIDLSHFSIKRDMDELIPMIKDAQDISKSGFKIISSAWTAPTWMKDNNHLIDGRLKDEYREVWAKYFSKYTHAYKKEGIDIWGFTVINEPHGNGSNWESMLFTPKEMNTFVKNFLGPELANEGLGYIKILGYDQNRMELPLWVDEFYKDAPNEYIDGLAIHWYDSTDNSFTKELKYAHHQAPNKLLIQTEACIDSQIPSTNDDWYWQIDATDWGYHWRNEEMKYLHPKYAPVSRYTKDIINCMNNWVNGWIDWNLILDFDGGPNWAENWCGAPILVDVLSQTVYKTPIYYVLKHFSKYVLPGSYRIGFENDTDLLVTAFKNNDNSIVVIVFNENKNSSKFKLNLKNRFKEVTIDGESIQTIIFRDKND</sequence>
<dbReference type="Pfam" id="PF02055">
    <property type="entry name" value="Glyco_hydro_30"/>
    <property type="match status" value="1"/>
</dbReference>
<dbReference type="AlphaFoldDB" id="J5KA79"/>
<dbReference type="InterPro" id="IPR013780">
    <property type="entry name" value="Glyco_hydro_b"/>
</dbReference>
<dbReference type="InterPro" id="IPR017853">
    <property type="entry name" value="GH"/>
</dbReference>
<dbReference type="SUPFAM" id="SSF51011">
    <property type="entry name" value="Glycosyl hydrolase domain"/>
    <property type="match status" value="1"/>
</dbReference>
<dbReference type="Proteomes" id="UP000010116">
    <property type="component" value="Unassembled WGS sequence"/>
</dbReference>
<dbReference type="InterPro" id="IPR033452">
    <property type="entry name" value="GH30_C"/>
</dbReference>
<dbReference type="Gene3D" id="3.20.20.80">
    <property type="entry name" value="Glycosidases"/>
    <property type="match status" value="1"/>
</dbReference>
<organism evidence="7 8">
    <name type="scientific">SAR86 cluster bacterium SAR86B</name>
    <dbReference type="NCBI Taxonomy" id="1123867"/>
    <lineage>
        <taxon>Bacteria</taxon>
        <taxon>Pseudomonadati</taxon>
        <taxon>Pseudomonadota</taxon>
        <taxon>Gammaproteobacteria</taxon>
        <taxon>SAR86 cluster</taxon>
    </lineage>
</organism>
<dbReference type="EMBL" id="JH611193">
    <property type="protein sequence ID" value="EJP72353.1"/>
    <property type="molecule type" value="Genomic_DNA"/>
</dbReference>
<keyword evidence="2" id="KW-0732">Signal</keyword>
<accession>J5KA79</accession>
<comment type="similarity">
    <text evidence="1 4">Belongs to the glycosyl hydrolase 30 family.</text>
</comment>
<evidence type="ECO:0000259" key="6">
    <source>
        <dbReference type="Pfam" id="PF17189"/>
    </source>
</evidence>
<reference evidence="7 8" key="1">
    <citation type="journal article" date="2012" name="ISME J.">
        <title>Genomic insights to SAR86, an abundant and uncultivated marine bacterial lineage.</title>
        <authorList>
            <person name="Dupont C.L."/>
            <person name="Rusch D.B."/>
            <person name="Yooseph S."/>
            <person name="Lombardo M.J."/>
            <person name="Richter R.A."/>
            <person name="Valas R."/>
            <person name="Novotny M."/>
            <person name="Yee-Greenbaum J."/>
            <person name="Selengut J.D."/>
            <person name="Haft D.H."/>
            <person name="Halpern A.L."/>
            <person name="Lasken R.S."/>
            <person name="Nealson K."/>
            <person name="Friedman R."/>
            <person name="Venter J.C."/>
        </authorList>
    </citation>
    <scope>NUCLEOTIDE SEQUENCE [LARGE SCALE GENOMIC DNA]</scope>
</reference>
<dbReference type="PRINTS" id="PR00843">
    <property type="entry name" value="GLHYDRLASE30"/>
</dbReference>
<evidence type="ECO:0000313" key="8">
    <source>
        <dbReference type="Proteomes" id="UP000010116"/>
    </source>
</evidence>
<keyword evidence="4" id="KW-0326">Glycosidase</keyword>
<gene>
    <name evidence="7" type="ORF">NT02SARS_1306</name>
</gene>
<dbReference type="GO" id="GO:0006680">
    <property type="term" value="P:glucosylceramide catabolic process"/>
    <property type="evidence" value="ECO:0007669"/>
    <property type="project" value="TreeGrafter"/>
</dbReference>
<protein>
    <submittedName>
        <fullName evidence="7">Glucosylceramidase</fullName>
    </submittedName>
</protein>
<dbReference type="InterPro" id="IPR033453">
    <property type="entry name" value="Glyco_hydro_30_TIM-barrel"/>
</dbReference>
<dbReference type="HOGENOM" id="CLU_014379_1_2_6"/>
<dbReference type="Pfam" id="PF17189">
    <property type="entry name" value="Glyco_hydro_30C"/>
    <property type="match status" value="1"/>
</dbReference>
<proteinExistence type="inferred from homology"/>
<evidence type="ECO:0000256" key="2">
    <source>
        <dbReference type="ARBA" id="ARBA00022729"/>
    </source>
</evidence>
<evidence type="ECO:0000256" key="1">
    <source>
        <dbReference type="ARBA" id="ARBA00005382"/>
    </source>
</evidence>